<dbReference type="SUPFAM" id="SSF52540">
    <property type="entry name" value="P-loop containing nucleoside triphosphate hydrolases"/>
    <property type="match status" value="1"/>
</dbReference>
<evidence type="ECO:0000313" key="2">
    <source>
        <dbReference type="EMBL" id="QOD71497.1"/>
    </source>
</evidence>
<protein>
    <recommendedName>
        <fullName evidence="1">Double-GTPase 2 domain-containing protein</fullName>
    </recommendedName>
</protein>
<accession>A0A7H2W9W7</accession>
<sequence>MIKCPKIDCYAPDVGCSLGTPDLSKCEHWNCEINEEKESNFVLATDIHLPWTGAAFGLTDVGFLSGCSKPKIVAILGAENAGKTSLLAAWYLMISRGLLLNIQSQFAGSYSLAGWEAVSANLRWEPGHIPCFPAHTPSGIKRAPGLLHMAFKNKNEGIVEDYLFADAPGEWFSKWAANSEAPDAEGARWLSTNADMFLLVADRQALSGDAKGRARSELNRLIQRVGGILQNRPIALVWSKSDMPKDEIIENSIRASTFSVMPQTTEFETQILGDENATSSPENNILNLLDWVLDQKKLKGKLPAFEYEGNDPLFMFGRGF</sequence>
<reference evidence="2 3" key="1">
    <citation type="submission" date="2020-09" db="EMBL/GenBank/DDBJ databases">
        <authorList>
            <person name="Chen F.-J."/>
            <person name="Lee Y.-T."/>
        </authorList>
    </citation>
    <scope>NUCLEOTIDE SEQUENCE [LARGE SCALE GENOMIC DNA]</scope>
    <source>
        <strain evidence="2 3">AS42</strain>
    </source>
</reference>
<gene>
    <name evidence="2" type="ORF">IC779_10220</name>
</gene>
<feature type="domain" description="Double-GTPase 2" evidence="1">
    <location>
        <begin position="72"/>
        <end position="291"/>
    </location>
</feature>
<dbReference type="Gene3D" id="3.40.50.300">
    <property type="entry name" value="P-loop containing nucleotide triphosphate hydrolases"/>
    <property type="match status" value="1"/>
</dbReference>
<dbReference type="InterPro" id="IPR027417">
    <property type="entry name" value="P-loop_NTPase"/>
</dbReference>
<reference evidence="3" key="2">
    <citation type="submission" date="2020-10" db="EMBL/GenBank/DDBJ databases">
        <title>Clinical and molecular characterization of Acinetobacter seifertii in Taiwan.</title>
        <authorList>
            <person name="Li L.-H."/>
            <person name="Yang Y.-S."/>
            <person name="Sun J.-R."/>
            <person name="Huang T.-W."/>
            <person name="Huang W.-C."/>
            <person name="Wang Y.-C."/>
            <person name="Kuo T.-H."/>
            <person name="Kuo S.-C."/>
            <person name="Chen T.-L."/>
        </authorList>
    </citation>
    <scope>NUCLEOTIDE SEQUENCE [LARGE SCALE GENOMIC DNA]</scope>
    <source>
        <strain evidence="3">AS42</strain>
    </source>
</reference>
<proteinExistence type="predicted"/>
<organism evidence="2 3">
    <name type="scientific">Acinetobacter seifertii</name>
    <dbReference type="NCBI Taxonomy" id="1530123"/>
    <lineage>
        <taxon>Bacteria</taxon>
        <taxon>Pseudomonadati</taxon>
        <taxon>Pseudomonadota</taxon>
        <taxon>Gammaproteobacteria</taxon>
        <taxon>Moraxellales</taxon>
        <taxon>Moraxellaceae</taxon>
        <taxon>Acinetobacter</taxon>
        <taxon>Acinetobacter calcoaceticus/baumannii complex</taxon>
    </lineage>
</organism>
<name>A0A7H2W9W7_9GAMM</name>
<evidence type="ECO:0000313" key="3">
    <source>
        <dbReference type="Proteomes" id="UP000516672"/>
    </source>
</evidence>
<dbReference type="InterPro" id="IPR045528">
    <property type="entry name" value="DO-GTPase2"/>
</dbReference>
<evidence type="ECO:0000259" key="1">
    <source>
        <dbReference type="Pfam" id="PF19993"/>
    </source>
</evidence>
<dbReference type="Proteomes" id="UP000516672">
    <property type="component" value="Chromosome"/>
</dbReference>
<dbReference type="EMBL" id="CP061828">
    <property type="protein sequence ID" value="QOD71497.1"/>
    <property type="molecule type" value="Genomic_DNA"/>
</dbReference>
<dbReference type="AlphaFoldDB" id="A0A7H2W9W7"/>
<dbReference type="Pfam" id="PF19993">
    <property type="entry name" value="DO-GTPase2"/>
    <property type="match status" value="1"/>
</dbReference>
<dbReference type="RefSeq" id="WP_151792710.1">
    <property type="nucleotide sequence ID" value="NZ_BKOK01000027.1"/>
</dbReference>